<name>A0A914QNQ0_9BILA</name>
<keyword evidence="1" id="KW-1185">Reference proteome</keyword>
<dbReference type="GO" id="GO:0000462">
    <property type="term" value="P:maturation of SSU-rRNA from tricistronic rRNA transcript (SSU-rRNA, 5.8S rRNA, LSU-rRNA)"/>
    <property type="evidence" value="ECO:0007669"/>
    <property type="project" value="TreeGrafter"/>
</dbReference>
<protein>
    <submittedName>
        <fullName evidence="2">Uncharacterized protein</fullName>
    </submittedName>
</protein>
<organism evidence="1 2">
    <name type="scientific">Panagrolaimus davidi</name>
    <dbReference type="NCBI Taxonomy" id="227884"/>
    <lineage>
        <taxon>Eukaryota</taxon>
        <taxon>Metazoa</taxon>
        <taxon>Ecdysozoa</taxon>
        <taxon>Nematoda</taxon>
        <taxon>Chromadorea</taxon>
        <taxon>Rhabditida</taxon>
        <taxon>Tylenchina</taxon>
        <taxon>Panagrolaimomorpha</taxon>
        <taxon>Panagrolaimoidea</taxon>
        <taxon>Panagrolaimidae</taxon>
        <taxon>Panagrolaimus</taxon>
    </lineage>
</organism>
<evidence type="ECO:0000313" key="1">
    <source>
        <dbReference type="Proteomes" id="UP000887578"/>
    </source>
</evidence>
<evidence type="ECO:0000313" key="2">
    <source>
        <dbReference type="WBParaSite" id="PDA_v2.g29004.t1"/>
    </source>
</evidence>
<dbReference type="PANTHER" id="PTHR22851:SF0">
    <property type="entry name" value="DDB1- AND CUL4-ASSOCIATED FACTOR 13"/>
    <property type="match status" value="1"/>
</dbReference>
<reference evidence="2" key="1">
    <citation type="submission" date="2022-11" db="UniProtKB">
        <authorList>
            <consortium name="WormBaseParasite"/>
        </authorList>
    </citation>
    <scope>IDENTIFICATION</scope>
</reference>
<proteinExistence type="predicted"/>
<dbReference type="PANTHER" id="PTHR22851">
    <property type="entry name" value="U3 SMALL NUCLEOLAR RNA U3 SNORNA ASSOCIATED PROTEIN"/>
    <property type="match status" value="1"/>
</dbReference>
<dbReference type="InterPro" id="IPR051733">
    <property type="entry name" value="WD_repeat_DCAF13/WDSOF1"/>
</dbReference>
<dbReference type="Proteomes" id="UP000887578">
    <property type="component" value="Unplaced"/>
</dbReference>
<dbReference type="GO" id="GO:0032040">
    <property type="term" value="C:small-subunit processome"/>
    <property type="evidence" value="ECO:0007669"/>
    <property type="project" value="TreeGrafter"/>
</dbReference>
<dbReference type="AlphaFoldDB" id="A0A914QNQ0"/>
<sequence>MNNLKIKVISDHYEHETKHDTYKVHQKNGGNEDPLRHAVEYTHAMNAAKLERVFAKPFIACLDGHNEGVGILSKHTLRLSNLLWCKGDQIKIWRLLNKKCLQSIEAHNGMVSISVGEIFTIIVQDSQLKHWTDFVIAGEGISAWKLHRDSRVRIYDNKNKLATPLIAAEEFSSFNVY</sequence>
<dbReference type="WBParaSite" id="PDA_v2.g29004.t1">
    <property type="protein sequence ID" value="PDA_v2.g29004.t1"/>
    <property type="gene ID" value="PDA_v2.g29004"/>
</dbReference>
<accession>A0A914QNQ0</accession>